<accession>A0ABU7XWD5</accession>
<dbReference type="RefSeq" id="WP_303307347.1">
    <property type="nucleotide sequence ID" value="NZ_JAODOP010000004.1"/>
</dbReference>
<keyword evidence="1" id="KW-1133">Transmembrane helix</keyword>
<protein>
    <recommendedName>
        <fullName evidence="4">LIVCS family branched-chain amino acid:cation transporter</fullName>
    </recommendedName>
</protein>
<feature type="transmembrane region" description="Helical" evidence="1">
    <location>
        <begin position="69"/>
        <end position="89"/>
    </location>
</feature>
<evidence type="ECO:0008006" key="4">
    <source>
        <dbReference type="Google" id="ProtNLM"/>
    </source>
</evidence>
<feature type="transmembrane region" description="Helical" evidence="1">
    <location>
        <begin position="12"/>
        <end position="31"/>
    </location>
</feature>
<dbReference type="Proteomes" id="UP001337305">
    <property type="component" value="Unassembled WGS sequence"/>
</dbReference>
<keyword evidence="1" id="KW-0472">Membrane</keyword>
<dbReference type="EMBL" id="JAODOP010000004">
    <property type="protein sequence ID" value="MEF3835045.1"/>
    <property type="molecule type" value="Genomic_DNA"/>
</dbReference>
<comment type="caution">
    <text evidence="2">The sequence shown here is derived from an EMBL/GenBank/DDBJ whole genome shotgun (WGS) entry which is preliminary data.</text>
</comment>
<keyword evidence="3" id="KW-1185">Reference proteome</keyword>
<reference evidence="2 3" key="1">
    <citation type="submission" date="2022-09" db="EMBL/GenBank/DDBJ databases">
        <title>Genome sequencing of Flavivirga sp. MEBiC05379.</title>
        <authorList>
            <person name="Oh H.-M."/>
            <person name="Kwon K.K."/>
            <person name="Park M.J."/>
            <person name="Yang S.-H."/>
        </authorList>
    </citation>
    <scope>NUCLEOTIDE SEQUENCE [LARGE SCALE GENOMIC DNA]</scope>
    <source>
        <strain evidence="2 3">MEBiC05379</strain>
    </source>
</reference>
<gene>
    <name evidence="2" type="ORF">N1F79_18075</name>
</gene>
<evidence type="ECO:0000313" key="3">
    <source>
        <dbReference type="Proteomes" id="UP001337305"/>
    </source>
</evidence>
<proteinExistence type="predicted"/>
<evidence type="ECO:0000313" key="2">
    <source>
        <dbReference type="EMBL" id="MEF3835045.1"/>
    </source>
</evidence>
<organism evidence="2 3">
    <name type="scientific">Flavivirga spongiicola</name>
    <dbReference type="NCBI Taxonomy" id="421621"/>
    <lineage>
        <taxon>Bacteria</taxon>
        <taxon>Pseudomonadati</taxon>
        <taxon>Bacteroidota</taxon>
        <taxon>Flavobacteriia</taxon>
        <taxon>Flavobacteriales</taxon>
        <taxon>Flavobacteriaceae</taxon>
        <taxon>Flavivirga</taxon>
    </lineage>
</organism>
<sequence>MDIYKVSSKIALVSFSIGTILFVLQVFIKGINAVTMIGYYYVGLAIIINSLVFIMLLSLLFINKNKRETIQSIGIILFNIPIAFLYYSIVIHKLI</sequence>
<evidence type="ECO:0000256" key="1">
    <source>
        <dbReference type="SAM" id="Phobius"/>
    </source>
</evidence>
<keyword evidence="1" id="KW-0812">Transmembrane</keyword>
<feature type="transmembrane region" description="Helical" evidence="1">
    <location>
        <begin position="37"/>
        <end position="62"/>
    </location>
</feature>
<name>A0ABU7XWD5_9FLAO</name>